<comment type="caution">
    <text evidence="3">The sequence shown here is derived from an EMBL/GenBank/DDBJ whole genome shotgun (WGS) entry which is preliminary data.</text>
</comment>
<feature type="transmembrane region" description="Helical" evidence="1">
    <location>
        <begin position="287"/>
        <end position="310"/>
    </location>
</feature>
<dbReference type="Gene3D" id="1.10.3730.20">
    <property type="match status" value="1"/>
</dbReference>
<feature type="transmembrane region" description="Helical" evidence="1">
    <location>
        <begin position="91"/>
        <end position="110"/>
    </location>
</feature>
<protein>
    <submittedName>
        <fullName evidence="3">EamA family transporter</fullName>
    </submittedName>
</protein>
<proteinExistence type="predicted"/>
<dbReference type="Proteomes" id="UP000229498">
    <property type="component" value="Unassembled WGS sequence"/>
</dbReference>
<dbReference type="InterPro" id="IPR037185">
    <property type="entry name" value="EmrE-like"/>
</dbReference>
<keyword evidence="4" id="KW-1185">Reference proteome</keyword>
<evidence type="ECO:0000313" key="3">
    <source>
        <dbReference type="EMBL" id="PJK30876.1"/>
    </source>
</evidence>
<keyword evidence="1" id="KW-0472">Membrane</keyword>
<dbReference type="EMBL" id="PHIG01000013">
    <property type="protein sequence ID" value="PJK30876.1"/>
    <property type="molecule type" value="Genomic_DNA"/>
</dbReference>
<keyword evidence="1" id="KW-1133">Transmembrane helix</keyword>
<dbReference type="InterPro" id="IPR000620">
    <property type="entry name" value="EamA_dom"/>
</dbReference>
<evidence type="ECO:0000313" key="4">
    <source>
        <dbReference type="Proteomes" id="UP000229498"/>
    </source>
</evidence>
<sequence>MAWRPSCALSMSGEARNDGPFSRIFRAVHGSCVMSMPRSRGAARPRHHFRADPTPRENLVGIAFMLLASLVLPAMNAGVKYLNDFYPSGQIVWARYAGHLLVMIVVFLPWHGAGLFRSQRPGIQLVRSLLLFVSTAFFVYALRHLELAVAMAIVFTTPIVVTALSVPFLSEKVGPRRWAAVAVGFAGALIIIQPGGAGFHWAMLLVVANMIMFSVYQILTRKIAADDTPETTITYTALVGAVAAGLFFLVEPGIWPVSALHWLLYFLLGVFGGFGQYFVIKAFQYSLASVVAPITYIQLVVAGLFGYLIFAEVPDRWTWIGSAVVVASGLYITYRERRRKASRDEEASPVASGAGPP</sequence>
<dbReference type="PANTHER" id="PTHR22911">
    <property type="entry name" value="ACYL-MALONYL CONDENSING ENZYME-RELATED"/>
    <property type="match status" value="1"/>
</dbReference>
<feature type="transmembrane region" description="Helical" evidence="1">
    <location>
        <begin position="178"/>
        <end position="195"/>
    </location>
</feature>
<dbReference type="OrthoDB" id="9807937at2"/>
<accession>A0A2M9G5D5</accession>
<dbReference type="Pfam" id="PF00892">
    <property type="entry name" value="EamA"/>
    <property type="match status" value="2"/>
</dbReference>
<feature type="transmembrane region" description="Helical" evidence="1">
    <location>
        <begin position="147"/>
        <end position="166"/>
    </location>
</feature>
<feature type="transmembrane region" description="Helical" evidence="1">
    <location>
        <begin position="201"/>
        <end position="220"/>
    </location>
</feature>
<gene>
    <name evidence="3" type="ORF">CVT23_04505</name>
</gene>
<feature type="domain" description="EamA" evidence="2">
    <location>
        <begin position="60"/>
        <end position="192"/>
    </location>
</feature>
<feature type="transmembrane region" description="Helical" evidence="1">
    <location>
        <begin position="316"/>
        <end position="334"/>
    </location>
</feature>
<organism evidence="3 4">
    <name type="scientific">Minwuia thermotolerans</name>
    <dbReference type="NCBI Taxonomy" id="2056226"/>
    <lineage>
        <taxon>Bacteria</taxon>
        <taxon>Pseudomonadati</taxon>
        <taxon>Pseudomonadota</taxon>
        <taxon>Alphaproteobacteria</taxon>
        <taxon>Minwuiales</taxon>
        <taxon>Minwuiaceae</taxon>
        <taxon>Minwuia</taxon>
    </lineage>
</organism>
<evidence type="ECO:0000259" key="2">
    <source>
        <dbReference type="Pfam" id="PF00892"/>
    </source>
</evidence>
<name>A0A2M9G5D5_9PROT</name>
<dbReference type="PANTHER" id="PTHR22911:SF103">
    <property type="entry name" value="BLR2811 PROTEIN"/>
    <property type="match status" value="1"/>
</dbReference>
<feature type="transmembrane region" description="Helical" evidence="1">
    <location>
        <begin position="262"/>
        <end position="280"/>
    </location>
</feature>
<feature type="domain" description="EamA" evidence="2">
    <location>
        <begin position="201"/>
        <end position="332"/>
    </location>
</feature>
<feature type="transmembrane region" description="Helical" evidence="1">
    <location>
        <begin position="59"/>
        <end position="79"/>
    </location>
</feature>
<dbReference type="GO" id="GO:0016020">
    <property type="term" value="C:membrane"/>
    <property type="evidence" value="ECO:0007669"/>
    <property type="project" value="InterPro"/>
</dbReference>
<reference evidence="3 4" key="1">
    <citation type="submission" date="2017-11" db="EMBL/GenBank/DDBJ databases">
        <title>Draft genome sequence of Rhizobiales bacterium SY3-13.</title>
        <authorList>
            <person name="Sun C."/>
        </authorList>
    </citation>
    <scope>NUCLEOTIDE SEQUENCE [LARGE SCALE GENOMIC DNA]</scope>
    <source>
        <strain evidence="3 4">SY3-13</strain>
    </source>
</reference>
<dbReference type="AlphaFoldDB" id="A0A2M9G5D5"/>
<evidence type="ECO:0000256" key="1">
    <source>
        <dbReference type="SAM" id="Phobius"/>
    </source>
</evidence>
<feature type="transmembrane region" description="Helical" evidence="1">
    <location>
        <begin position="122"/>
        <end position="141"/>
    </location>
</feature>
<keyword evidence="1" id="KW-0812">Transmembrane</keyword>
<feature type="transmembrane region" description="Helical" evidence="1">
    <location>
        <begin position="232"/>
        <end position="250"/>
    </location>
</feature>
<dbReference type="SUPFAM" id="SSF103481">
    <property type="entry name" value="Multidrug resistance efflux transporter EmrE"/>
    <property type="match status" value="2"/>
</dbReference>